<dbReference type="EMBL" id="CADCXY010000001">
    <property type="protein sequence ID" value="CAB0149721.1"/>
    <property type="molecule type" value="Genomic_DNA"/>
</dbReference>
<keyword evidence="2" id="KW-1185">Reference proteome</keyword>
<evidence type="ECO:0000313" key="2">
    <source>
        <dbReference type="Proteomes" id="UP000481517"/>
    </source>
</evidence>
<reference evidence="1 2" key="1">
    <citation type="submission" date="2020-02" db="EMBL/GenBank/DDBJ databases">
        <authorList>
            <person name="Rodrigo-Torres L."/>
            <person name="Arahal R. D."/>
            <person name="Lucena T."/>
        </authorList>
    </citation>
    <scope>NUCLEOTIDE SEQUENCE [LARGE SCALE GENOMIC DNA]</scope>
    <source>
        <strain evidence="1 2">CECT 9734</strain>
    </source>
</reference>
<sequence length="61" mass="6876">MSRLYGIPHVVVGENQTFMGAEDRLRSAGVKVEVLQDATCVDLMNTFINEHPELWNEDIGE</sequence>
<dbReference type="AlphaFoldDB" id="A0A6S6WJE1"/>
<name>A0A6S6WJE1_9GAMM</name>
<dbReference type="SUPFAM" id="SSF53927">
    <property type="entry name" value="Cytidine deaminase-like"/>
    <property type="match status" value="1"/>
</dbReference>
<organism evidence="1 2">
    <name type="scientific">Pseudidiomarina piscicola</name>
    <dbReference type="NCBI Taxonomy" id="2614830"/>
    <lineage>
        <taxon>Bacteria</taxon>
        <taxon>Pseudomonadati</taxon>
        <taxon>Pseudomonadota</taxon>
        <taxon>Gammaproteobacteria</taxon>
        <taxon>Alteromonadales</taxon>
        <taxon>Idiomarinaceae</taxon>
        <taxon>Pseudidiomarina</taxon>
    </lineage>
</organism>
<dbReference type="GO" id="GO:0003824">
    <property type="term" value="F:catalytic activity"/>
    <property type="evidence" value="ECO:0007669"/>
    <property type="project" value="InterPro"/>
</dbReference>
<evidence type="ECO:0008006" key="3">
    <source>
        <dbReference type="Google" id="ProtNLM"/>
    </source>
</evidence>
<accession>A0A6S6WJE1</accession>
<dbReference type="Gene3D" id="3.40.140.10">
    <property type="entry name" value="Cytidine Deaminase, domain 2"/>
    <property type="match status" value="1"/>
</dbReference>
<gene>
    <name evidence="1" type="ORF">PSI9734_00294</name>
</gene>
<dbReference type="Proteomes" id="UP000481517">
    <property type="component" value="Unassembled WGS sequence"/>
</dbReference>
<protein>
    <recommendedName>
        <fullName evidence="3">tRNA-specific adenosine deaminase</fullName>
    </recommendedName>
</protein>
<evidence type="ECO:0000313" key="1">
    <source>
        <dbReference type="EMBL" id="CAB0149721.1"/>
    </source>
</evidence>
<proteinExistence type="predicted"/>
<dbReference type="InterPro" id="IPR016193">
    <property type="entry name" value="Cytidine_deaminase-like"/>
</dbReference>